<dbReference type="Gene3D" id="3.40.50.1820">
    <property type="entry name" value="alpha/beta hydrolase"/>
    <property type="match status" value="1"/>
</dbReference>
<reference evidence="3 4" key="1">
    <citation type="submission" date="2024-02" db="EMBL/GenBank/DDBJ databases">
        <title>First draft genome assembly of two strains of Seiridium cardinale.</title>
        <authorList>
            <person name="Emiliani G."/>
            <person name="Scali E."/>
        </authorList>
    </citation>
    <scope>NUCLEOTIDE SEQUENCE [LARGE SCALE GENOMIC DNA]</scope>
    <source>
        <strain evidence="3 4">BM-138-000479</strain>
    </source>
</reference>
<dbReference type="InterPro" id="IPR005645">
    <property type="entry name" value="FSH-like_dom"/>
</dbReference>
<dbReference type="InterPro" id="IPR023213">
    <property type="entry name" value="CAT-like_dom_sf"/>
</dbReference>
<dbReference type="PANTHER" id="PTHR31896:SF64">
    <property type="entry name" value="TRICHOTHECENE 3-O-ACETYLTRANSFERASE"/>
    <property type="match status" value="1"/>
</dbReference>
<dbReference type="InterPro" id="IPR051283">
    <property type="entry name" value="Sec_Metabolite_Acyltrans"/>
</dbReference>
<keyword evidence="4" id="KW-1185">Reference proteome</keyword>
<evidence type="ECO:0000313" key="3">
    <source>
        <dbReference type="EMBL" id="KAK9783679.1"/>
    </source>
</evidence>
<keyword evidence="1" id="KW-0808">Transferase</keyword>
<feature type="domain" description="Serine hydrolase" evidence="2">
    <location>
        <begin position="70"/>
        <end position="195"/>
    </location>
</feature>
<organism evidence="3 4">
    <name type="scientific">Seiridium cardinale</name>
    <dbReference type="NCBI Taxonomy" id="138064"/>
    <lineage>
        <taxon>Eukaryota</taxon>
        <taxon>Fungi</taxon>
        <taxon>Dikarya</taxon>
        <taxon>Ascomycota</taxon>
        <taxon>Pezizomycotina</taxon>
        <taxon>Sordariomycetes</taxon>
        <taxon>Xylariomycetidae</taxon>
        <taxon>Amphisphaeriales</taxon>
        <taxon>Sporocadaceae</taxon>
        <taxon>Seiridium</taxon>
    </lineage>
</organism>
<dbReference type="Pfam" id="PF02458">
    <property type="entry name" value="Transferase"/>
    <property type="match status" value="1"/>
</dbReference>
<name>A0ABR2Y8Y7_9PEZI</name>
<gene>
    <name evidence="3" type="ORF">SCAR479_00238</name>
</gene>
<evidence type="ECO:0000259" key="2">
    <source>
        <dbReference type="Pfam" id="PF03959"/>
    </source>
</evidence>
<sequence>MSIQLGPIVNELESDKSASFHFTQGIIEESPPEDIAFWFGTPPHLRFFKYEAGVEPLSILNGLRDFEHDGTPEEAMREFLGDDSAPLREDVQRMLDDLYRTVKEHGPFYGLIGYSEGATVAATLIVDDLKRRQAEGLSGSSFQCAVFFHGWPPLSTEGKSTLLLSDEVGELITIPTFHVVGASDPYLVGSMALYSAKGPQICINRVELEKRLEWLHTCSLPVYEEYSYFTGLALAPRPAYLKEDRVLALWRPLSFCCWQYLPSCNTFLNLSKTMDGVVDFRISGPPFDVKFSPVDQVTPPIYSRRILIFSRPDHGREEAVLALKSGLERTINEIPILAGQMGYTPTGWTVKNGHALLRVKDVDLRFSDLQGNNYPEAMLPADPLSSVPTLADPENEWHSSRFQANFIQGGLLLVISINHTTMDGHGITRVIEALARNCRYPVPAAHLDPICLDRSALSHCKGDADIDKLAAYSIVHGTPRFLNSENIVTTSFRIPVHALEALKTASSPKEGWITTHDAVNALCWRTHARGRYLTKLISDNDIARFAFPVEFRRLLDPPLSQQYIGNAVLMTKVELPVNELLGPNGLSIAAAAIRAGVRQVDAAHVNNFIAVAKSLETPGQLKINLKLEQPNTAFGSTSYKSFPHSTLDWDPVVGKYEMMRLAYGVTGEGMSIILPVLSDGSWEVTVTLEEKLVQLYKTDEEWTRYAS</sequence>
<accession>A0ABR2Y8Y7</accession>
<dbReference type="SUPFAM" id="SSF53474">
    <property type="entry name" value="alpha/beta-Hydrolases"/>
    <property type="match status" value="1"/>
</dbReference>
<dbReference type="Pfam" id="PF03959">
    <property type="entry name" value="FSH1"/>
    <property type="match status" value="1"/>
</dbReference>
<evidence type="ECO:0000313" key="4">
    <source>
        <dbReference type="Proteomes" id="UP001465668"/>
    </source>
</evidence>
<comment type="caution">
    <text evidence="3">The sequence shown here is derived from an EMBL/GenBank/DDBJ whole genome shotgun (WGS) entry which is preliminary data.</text>
</comment>
<dbReference type="PANTHER" id="PTHR31896">
    <property type="entry name" value="FAMILY REGULATORY PROTEIN, PUTATIVE (AFU_ORTHOLOGUE AFUA_3G14730)-RELATED"/>
    <property type="match status" value="1"/>
</dbReference>
<dbReference type="Proteomes" id="UP001465668">
    <property type="component" value="Unassembled WGS sequence"/>
</dbReference>
<evidence type="ECO:0000256" key="1">
    <source>
        <dbReference type="ARBA" id="ARBA00022679"/>
    </source>
</evidence>
<dbReference type="GO" id="GO:0016853">
    <property type="term" value="F:isomerase activity"/>
    <property type="evidence" value="ECO:0007669"/>
    <property type="project" value="UniProtKB-KW"/>
</dbReference>
<protein>
    <submittedName>
        <fullName evidence="3">Enoyl-hydratase isomerase family protein</fullName>
    </submittedName>
</protein>
<proteinExistence type="predicted"/>
<dbReference type="InterPro" id="IPR029058">
    <property type="entry name" value="AB_hydrolase_fold"/>
</dbReference>
<dbReference type="Gene3D" id="3.30.559.10">
    <property type="entry name" value="Chloramphenicol acetyltransferase-like domain"/>
    <property type="match status" value="2"/>
</dbReference>
<dbReference type="EMBL" id="JARVKM010000001">
    <property type="protein sequence ID" value="KAK9783679.1"/>
    <property type="molecule type" value="Genomic_DNA"/>
</dbReference>
<keyword evidence="3" id="KW-0413">Isomerase</keyword>